<dbReference type="AlphaFoldDB" id="A0A937W6B3"/>
<accession>A0A937W6B3</accession>
<dbReference type="InterPro" id="IPR029058">
    <property type="entry name" value="AB_hydrolase_fold"/>
</dbReference>
<dbReference type="InterPro" id="IPR000073">
    <property type="entry name" value="AB_hydrolase_1"/>
</dbReference>
<dbReference type="GO" id="GO:0016787">
    <property type="term" value="F:hydrolase activity"/>
    <property type="evidence" value="ECO:0007669"/>
    <property type="project" value="UniProtKB-KW"/>
</dbReference>
<protein>
    <submittedName>
        <fullName evidence="3">Alpha/beta fold hydrolase</fullName>
    </submittedName>
</protein>
<name>A0A937W6B3_UNCTE</name>
<sequence length="279" mass="30245">MATTSTAALWTTTFIPGTPRLAVDTQGAGPLLVFLHGIGGNRSNWHDQFAACAAHCTVVAWDARGYGQSDDYDGPLNPLDFSHDLRRVLDYYGARKAHLVGLSMGGMIAQDFYSLYPERVATLVLCDTSDGLNITMTAAQREEFIRLRIAPLLAGQTPRDMAPGVADTLIGRQSSRAAWQRLVESMAALHTESYIKTVRANTSRTAYPDARQIRVPTLLVFGEDDRLTPPAIGQAMQSKIAGAALVIIPTAGHLSNIEQPAVFNAALLDFVLKHQDLAQ</sequence>
<gene>
    <name evidence="3" type="ORF">FJZ47_19085</name>
</gene>
<comment type="caution">
    <text evidence="3">The sequence shown here is derived from an EMBL/GenBank/DDBJ whole genome shotgun (WGS) entry which is preliminary data.</text>
</comment>
<proteinExistence type="predicted"/>
<dbReference type="Gene3D" id="3.40.50.1820">
    <property type="entry name" value="alpha/beta hydrolase"/>
    <property type="match status" value="1"/>
</dbReference>
<dbReference type="Proteomes" id="UP000712673">
    <property type="component" value="Unassembled WGS sequence"/>
</dbReference>
<dbReference type="PRINTS" id="PR00111">
    <property type="entry name" value="ABHYDROLASE"/>
</dbReference>
<keyword evidence="1 3" id="KW-0378">Hydrolase</keyword>
<dbReference type="PANTHER" id="PTHR43798:SF31">
    <property type="entry name" value="AB HYDROLASE SUPERFAMILY PROTEIN YCLE"/>
    <property type="match status" value="1"/>
</dbReference>
<dbReference type="PANTHER" id="PTHR43798">
    <property type="entry name" value="MONOACYLGLYCEROL LIPASE"/>
    <property type="match status" value="1"/>
</dbReference>
<feature type="domain" description="AB hydrolase-1" evidence="2">
    <location>
        <begin position="32"/>
        <end position="266"/>
    </location>
</feature>
<dbReference type="GO" id="GO:0016020">
    <property type="term" value="C:membrane"/>
    <property type="evidence" value="ECO:0007669"/>
    <property type="project" value="TreeGrafter"/>
</dbReference>
<organism evidence="3 4">
    <name type="scientific">Tectimicrobiota bacterium</name>
    <dbReference type="NCBI Taxonomy" id="2528274"/>
    <lineage>
        <taxon>Bacteria</taxon>
        <taxon>Pseudomonadati</taxon>
        <taxon>Nitrospinota/Tectimicrobiota group</taxon>
        <taxon>Candidatus Tectimicrobiota</taxon>
    </lineage>
</organism>
<dbReference type="EMBL" id="VGLS01000715">
    <property type="protein sequence ID" value="MBM3225881.1"/>
    <property type="molecule type" value="Genomic_DNA"/>
</dbReference>
<evidence type="ECO:0000313" key="4">
    <source>
        <dbReference type="Proteomes" id="UP000712673"/>
    </source>
</evidence>
<dbReference type="SUPFAM" id="SSF53474">
    <property type="entry name" value="alpha/beta-Hydrolases"/>
    <property type="match status" value="1"/>
</dbReference>
<reference evidence="3" key="1">
    <citation type="submission" date="2019-03" db="EMBL/GenBank/DDBJ databases">
        <title>Lake Tanganyika Metagenome-Assembled Genomes (MAGs).</title>
        <authorList>
            <person name="Tran P."/>
        </authorList>
    </citation>
    <scope>NUCLEOTIDE SEQUENCE</scope>
    <source>
        <strain evidence="3">K_DeepCast_65m_m2_066</strain>
    </source>
</reference>
<evidence type="ECO:0000256" key="1">
    <source>
        <dbReference type="ARBA" id="ARBA00022801"/>
    </source>
</evidence>
<dbReference type="Pfam" id="PF12697">
    <property type="entry name" value="Abhydrolase_6"/>
    <property type="match status" value="1"/>
</dbReference>
<dbReference type="InterPro" id="IPR050266">
    <property type="entry name" value="AB_hydrolase_sf"/>
</dbReference>
<evidence type="ECO:0000313" key="3">
    <source>
        <dbReference type="EMBL" id="MBM3225881.1"/>
    </source>
</evidence>
<evidence type="ECO:0000259" key="2">
    <source>
        <dbReference type="Pfam" id="PF12697"/>
    </source>
</evidence>